<feature type="compositionally biased region" description="Polar residues" evidence="1">
    <location>
        <begin position="1"/>
        <end position="25"/>
    </location>
</feature>
<reference evidence="2" key="1">
    <citation type="submission" date="2023-08" db="EMBL/GenBank/DDBJ databases">
        <title>Reference Genome Resource for the Citrus Pathogen Phytophthora citrophthora.</title>
        <authorList>
            <person name="Moller H."/>
            <person name="Coetzee B."/>
            <person name="Rose L.J."/>
            <person name="Van Niekerk J.M."/>
        </authorList>
    </citation>
    <scope>NUCLEOTIDE SEQUENCE</scope>
    <source>
        <strain evidence="2">STE-U-9442</strain>
    </source>
</reference>
<dbReference type="Proteomes" id="UP001259832">
    <property type="component" value="Unassembled WGS sequence"/>
</dbReference>
<proteinExistence type="predicted"/>
<dbReference type="AlphaFoldDB" id="A0AAD9G0M3"/>
<keyword evidence="3" id="KW-1185">Reference proteome</keyword>
<comment type="caution">
    <text evidence="2">The sequence shown here is derived from an EMBL/GenBank/DDBJ whole genome shotgun (WGS) entry which is preliminary data.</text>
</comment>
<evidence type="ECO:0000313" key="2">
    <source>
        <dbReference type="EMBL" id="KAK1929732.1"/>
    </source>
</evidence>
<organism evidence="2 3">
    <name type="scientific">Phytophthora citrophthora</name>
    <dbReference type="NCBI Taxonomy" id="4793"/>
    <lineage>
        <taxon>Eukaryota</taxon>
        <taxon>Sar</taxon>
        <taxon>Stramenopiles</taxon>
        <taxon>Oomycota</taxon>
        <taxon>Peronosporomycetes</taxon>
        <taxon>Peronosporales</taxon>
        <taxon>Peronosporaceae</taxon>
        <taxon>Phytophthora</taxon>
    </lineage>
</organism>
<accession>A0AAD9G0M3</accession>
<evidence type="ECO:0000313" key="3">
    <source>
        <dbReference type="Proteomes" id="UP001259832"/>
    </source>
</evidence>
<evidence type="ECO:0000256" key="1">
    <source>
        <dbReference type="SAM" id="MobiDB-lite"/>
    </source>
</evidence>
<dbReference type="EMBL" id="JASMQC010000045">
    <property type="protein sequence ID" value="KAK1929732.1"/>
    <property type="molecule type" value="Genomic_DNA"/>
</dbReference>
<feature type="region of interest" description="Disordered" evidence="1">
    <location>
        <begin position="1"/>
        <end position="27"/>
    </location>
</feature>
<gene>
    <name evidence="2" type="ORF">P3T76_014767</name>
</gene>
<sequence length="114" mass="13122">MQRQQVVPPQEPLITTQRSDVTTGFQARPKRQRRLEDLFGDAPQQEARKVFEIELLKFLAGSGLPFSFVERLSTERAFQAARKMPVLELPTRKKLSGSILQDQASQYQQQYESV</sequence>
<protein>
    <submittedName>
        <fullName evidence="2">Uncharacterized protein</fullName>
    </submittedName>
</protein>
<name>A0AAD9G0M3_9STRA</name>